<reference evidence="2" key="1">
    <citation type="submission" date="2014-12" db="EMBL/GenBank/DDBJ databases">
        <title>Insight into the proteome of Arion vulgaris.</title>
        <authorList>
            <person name="Aradska J."/>
            <person name="Bulat T."/>
            <person name="Smidak R."/>
            <person name="Sarate P."/>
            <person name="Gangsoo J."/>
            <person name="Sialana F."/>
            <person name="Bilban M."/>
            <person name="Lubec G."/>
        </authorList>
    </citation>
    <scope>NUCLEOTIDE SEQUENCE</scope>
    <source>
        <tissue evidence="2">Skin</tissue>
    </source>
</reference>
<accession>A0A0B7ALW0</accession>
<feature type="transmembrane region" description="Helical" evidence="1">
    <location>
        <begin position="38"/>
        <end position="54"/>
    </location>
</feature>
<name>A0A0B7ALW0_9EUPU</name>
<proteinExistence type="predicted"/>
<sequence length="55" mass="6518">MTGQQDHTVMLKQLKIFTINDHVSCVIDRKKVENEDQLFLLMLVLFVYTFIPSYL</sequence>
<keyword evidence="1" id="KW-1133">Transmembrane helix</keyword>
<evidence type="ECO:0000313" key="2">
    <source>
        <dbReference type="EMBL" id="CEK81848.1"/>
    </source>
</evidence>
<protein>
    <submittedName>
        <fullName evidence="2">Uncharacterized protein</fullName>
    </submittedName>
</protein>
<keyword evidence="1" id="KW-0472">Membrane</keyword>
<keyword evidence="1" id="KW-0812">Transmembrane</keyword>
<evidence type="ECO:0000256" key="1">
    <source>
        <dbReference type="SAM" id="Phobius"/>
    </source>
</evidence>
<gene>
    <name evidence="2" type="primary">ORF128273</name>
</gene>
<organism evidence="2">
    <name type="scientific">Arion vulgaris</name>
    <dbReference type="NCBI Taxonomy" id="1028688"/>
    <lineage>
        <taxon>Eukaryota</taxon>
        <taxon>Metazoa</taxon>
        <taxon>Spiralia</taxon>
        <taxon>Lophotrochozoa</taxon>
        <taxon>Mollusca</taxon>
        <taxon>Gastropoda</taxon>
        <taxon>Heterobranchia</taxon>
        <taxon>Euthyneura</taxon>
        <taxon>Panpulmonata</taxon>
        <taxon>Eupulmonata</taxon>
        <taxon>Stylommatophora</taxon>
        <taxon>Helicina</taxon>
        <taxon>Arionoidea</taxon>
        <taxon>Arionidae</taxon>
        <taxon>Arion</taxon>
    </lineage>
</organism>
<dbReference type="AlphaFoldDB" id="A0A0B7ALW0"/>
<dbReference type="EMBL" id="HACG01034983">
    <property type="protein sequence ID" value="CEK81848.1"/>
    <property type="molecule type" value="Transcribed_RNA"/>
</dbReference>